<reference evidence="2" key="1">
    <citation type="submission" date="2023-04" db="EMBL/GenBank/DDBJ databases">
        <title>Phytophthora fragariaefolia NBRC 109709.</title>
        <authorList>
            <person name="Ichikawa N."/>
            <person name="Sato H."/>
            <person name="Tonouchi N."/>
        </authorList>
    </citation>
    <scope>NUCLEOTIDE SEQUENCE</scope>
    <source>
        <strain evidence="2">NBRC 109709</strain>
    </source>
</reference>
<dbReference type="Proteomes" id="UP001165121">
    <property type="component" value="Unassembled WGS sequence"/>
</dbReference>
<evidence type="ECO:0000313" key="2">
    <source>
        <dbReference type="EMBL" id="GMF31852.1"/>
    </source>
</evidence>
<proteinExistence type="predicted"/>
<name>A0A9W6UE56_9STRA</name>
<accession>A0A9W6UE56</accession>
<comment type="caution">
    <text evidence="2">The sequence shown here is derived from an EMBL/GenBank/DDBJ whole genome shotgun (WGS) entry which is preliminary data.</text>
</comment>
<protein>
    <submittedName>
        <fullName evidence="2">Unnamed protein product</fullName>
    </submittedName>
</protein>
<dbReference type="OrthoDB" id="102925at2759"/>
<dbReference type="EMBL" id="BSXT01000655">
    <property type="protein sequence ID" value="GMF31852.1"/>
    <property type="molecule type" value="Genomic_DNA"/>
</dbReference>
<sequence length="161" mass="17196">MTGLVRLPDLSPVSSTLTSFVVSDRGAWCCNGFLGSCNLQDPLCGVHPVFGTPAALCVTGDIATAGTIALVNKFSEYVCGEVLQAGSLEMPPTEAGMAQCNGTLYRECHEPGYPEAMCYSARFMGISCTPDPYPIAMRRRQINEDVGIPCDAIYEAWLGCI</sequence>
<evidence type="ECO:0000259" key="1">
    <source>
        <dbReference type="Pfam" id="PF26605"/>
    </source>
</evidence>
<feature type="domain" description="WLGC" evidence="1">
    <location>
        <begin position="97"/>
        <end position="160"/>
    </location>
</feature>
<organism evidence="2 3">
    <name type="scientific">Phytophthora fragariaefolia</name>
    <dbReference type="NCBI Taxonomy" id="1490495"/>
    <lineage>
        <taxon>Eukaryota</taxon>
        <taxon>Sar</taxon>
        <taxon>Stramenopiles</taxon>
        <taxon>Oomycota</taxon>
        <taxon>Peronosporomycetes</taxon>
        <taxon>Peronosporales</taxon>
        <taxon>Peronosporaceae</taxon>
        <taxon>Phytophthora</taxon>
    </lineage>
</organism>
<dbReference type="InterPro" id="IPR058256">
    <property type="entry name" value="WLGC"/>
</dbReference>
<dbReference type="AlphaFoldDB" id="A0A9W6UE56"/>
<gene>
    <name evidence="2" type="ORF">Pfra01_000741800</name>
</gene>
<keyword evidence="3" id="KW-1185">Reference proteome</keyword>
<evidence type="ECO:0000313" key="3">
    <source>
        <dbReference type="Proteomes" id="UP001165121"/>
    </source>
</evidence>
<dbReference type="Pfam" id="PF26605">
    <property type="entry name" value="WLGC"/>
    <property type="match status" value="1"/>
</dbReference>